<dbReference type="InterPro" id="IPR045087">
    <property type="entry name" value="Cu-oxidase_fam"/>
</dbReference>
<dbReference type="GO" id="GO:0016491">
    <property type="term" value="F:oxidoreductase activity"/>
    <property type="evidence" value="ECO:0007669"/>
    <property type="project" value="UniProtKB-KW"/>
</dbReference>
<dbReference type="WBParaSite" id="Pan_g16877.t1">
    <property type="protein sequence ID" value="Pan_g16877.t1"/>
    <property type="gene ID" value="Pan_g16877"/>
</dbReference>
<comment type="similarity">
    <text evidence="1">Belongs to the multicopper oxidase family.</text>
</comment>
<dbReference type="Proteomes" id="UP000492821">
    <property type="component" value="Unassembled WGS sequence"/>
</dbReference>
<feature type="signal peptide" evidence="5">
    <location>
        <begin position="1"/>
        <end position="16"/>
    </location>
</feature>
<keyword evidence="3" id="KW-0560">Oxidoreductase</keyword>
<dbReference type="InterPro" id="IPR001117">
    <property type="entry name" value="Cu-oxidase_2nd"/>
</dbReference>
<dbReference type="InterPro" id="IPR011706">
    <property type="entry name" value="Cu-oxidase_C"/>
</dbReference>
<proteinExistence type="inferred from homology"/>
<dbReference type="InterPro" id="IPR008972">
    <property type="entry name" value="Cupredoxin"/>
</dbReference>
<evidence type="ECO:0000259" key="8">
    <source>
        <dbReference type="Pfam" id="PF07732"/>
    </source>
</evidence>
<feature type="domain" description="Plastocyanin-like" evidence="7">
    <location>
        <begin position="548"/>
        <end position="684"/>
    </location>
</feature>
<protein>
    <submittedName>
        <fullName evidence="10">L-ascorbate oxidase</fullName>
    </submittedName>
</protein>
<keyword evidence="4" id="KW-0186">Copper</keyword>
<dbReference type="CDD" id="cd13905">
    <property type="entry name" value="CuRO_3_tcLLC2_insect_like"/>
    <property type="match status" value="1"/>
</dbReference>
<organism evidence="9 10">
    <name type="scientific">Panagrellus redivivus</name>
    <name type="common">Microworm</name>
    <dbReference type="NCBI Taxonomy" id="6233"/>
    <lineage>
        <taxon>Eukaryota</taxon>
        <taxon>Metazoa</taxon>
        <taxon>Ecdysozoa</taxon>
        <taxon>Nematoda</taxon>
        <taxon>Chromadorea</taxon>
        <taxon>Rhabditida</taxon>
        <taxon>Tylenchina</taxon>
        <taxon>Panagrolaimomorpha</taxon>
        <taxon>Panagrolaimoidea</taxon>
        <taxon>Panagrolaimidae</taxon>
        <taxon>Panagrellus</taxon>
    </lineage>
</organism>
<evidence type="ECO:0000256" key="4">
    <source>
        <dbReference type="ARBA" id="ARBA00023008"/>
    </source>
</evidence>
<keyword evidence="2" id="KW-0479">Metal-binding</keyword>
<dbReference type="GO" id="GO:0005507">
    <property type="term" value="F:copper ion binding"/>
    <property type="evidence" value="ECO:0007669"/>
    <property type="project" value="InterPro"/>
</dbReference>
<dbReference type="Gene3D" id="2.60.40.420">
    <property type="entry name" value="Cupredoxins - blue copper proteins"/>
    <property type="match status" value="3"/>
</dbReference>
<evidence type="ECO:0000256" key="1">
    <source>
        <dbReference type="ARBA" id="ARBA00010609"/>
    </source>
</evidence>
<keyword evidence="9" id="KW-1185">Reference proteome</keyword>
<sequence length="716" mass="80794">MRLLAVLSLFVAGAVCWQHYERPIEIAKPNEDGIYEFELVVSHRMTMTRHLGPFHKAGVVDYEVETGVWMQRDSNQLSDCNDTAVLLDSDVSSDEKERVLGDLVQLDGLHHRMIMINGNTPGNTIVVPLGAEVVLKVKNRLNTESITLHVHGLDKRGLWWTDGVSHIQQCPIVVGSDYTYRFIADAPGTHWYHGHLNTDRGEGLLGGFVVKNPGETVPHPTRNGERLTLAHDYYVLLQDWAIPIPAEQHYNLADGTMKWVSGMDGERRYQCWAPTRTWDGSNVGGSVPISGFLMGSKGWHRADDLRTQPSKVPLATYLINKDGHALFRFVNGAVAQQIVIWLEDHQFTIVAADGVEVRPRTVDALSIFSGERYDVIVTAKSNPKRRVYRFILETLESLSWAWEPYSHFVGLGNLEYNDSSLPIDDNVDWTHTACTSETKCKVFNCPFGNYKAELNFTCVSPDELENAAGVTDAEIVQSGFNESVSFEEYFLNMHFDSHVDGYMFSKPRGMPYYHDSNLDTISKKCHPGICERSTASKYDHSCDCFFHYKFKLNSIVQMTIYNMGDGGKAGTGYSHPLHLHGTHFWVMKIGFPEYFDNGTISTMNVDLPCNDTTLRCLDLEWSNSTWKRGNIPDMRENPSYRDTILIPTGGYTVIRFRADNPGWWFAHCHLMLHHMGGVAFAYRIGEHSEIPPPPVNFPHDCGNFDVLTINGTAISM</sequence>
<accession>A0A7E4V6L3</accession>
<evidence type="ECO:0000259" key="7">
    <source>
        <dbReference type="Pfam" id="PF07731"/>
    </source>
</evidence>
<reference evidence="9" key="1">
    <citation type="journal article" date="2013" name="Genetics">
        <title>The draft genome and transcriptome of Panagrellus redivivus are shaped by the harsh demands of a free-living lifestyle.</title>
        <authorList>
            <person name="Srinivasan J."/>
            <person name="Dillman A.R."/>
            <person name="Macchietto M.G."/>
            <person name="Heikkinen L."/>
            <person name="Lakso M."/>
            <person name="Fracchia K.M."/>
            <person name="Antoshechkin I."/>
            <person name="Mortazavi A."/>
            <person name="Wong G."/>
            <person name="Sternberg P.W."/>
        </authorList>
    </citation>
    <scope>NUCLEOTIDE SEQUENCE [LARGE SCALE GENOMIC DNA]</scope>
    <source>
        <strain evidence="9">MT8872</strain>
    </source>
</reference>
<feature type="chain" id="PRO_5028875618" evidence="5">
    <location>
        <begin position="17"/>
        <end position="716"/>
    </location>
</feature>
<feature type="domain" description="Plastocyanin-like" evidence="6">
    <location>
        <begin position="301"/>
        <end position="384"/>
    </location>
</feature>
<dbReference type="Pfam" id="PF07732">
    <property type="entry name" value="Cu-oxidase_3"/>
    <property type="match status" value="1"/>
</dbReference>
<dbReference type="PANTHER" id="PTHR11709:SF394">
    <property type="entry name" value="FI03373P-RELATED"/>
    <property type="match status" value="1"/>
</dbReference>
<evidence type="ECO:0000256" key="3">
    <source>
        <dbReference type="ARBA" id="ARBA00023002"/>
    </source>
</evidence>
<evidence type="ECO:0000256" key="5">
    <source>
        <dbReference type="SAM" id="SignalP"/>
    </source>
</evidence>
<evidence type="ECO:0000259" key="6">
    <source>
        <dbReference type="Pfam" id="PF00394"/>
    </source>
</evidence>
<dbReference type="Pfam" id="PF00394">
    <property type="entry name" value="Cu-oxidase"/>
    <property type="match status" value="1"/>
</dbReference>
<feature type="domain" description="Plastocyanin-like" evidence="8">
    <location>
        <begin position="107"/>
        <end position="213"/>
    </location>
</feature>
<dbReference type="Pfam" id="PF07731">
    <property type="entry name" value="Cu-oxidase_2"/>
    <property type="match status" value="1"/>
</dbReference>
<evidence type="ECO:0000313" key="9">
    <source>
        <dbReference type="Proteomes" id="UP000492821"/>
    </source>
</evidence>
<keyword evidence="5" id="KW-0732">Signal</keyword>
<evidence type="ECO:0000256" key="2">
    <source>
        <dbReference type="ARBA" id="ARBA00022723"/>
    </source>
</evidence>
<reference evidence="10" key="2">
    <citation type="submission" date="2020-10" db="UniProtKB">
        <authorList>
            <consortium name="WormBaseParasite"/>
        </authorList>
    </citation>
    <scope>IDENTIFICATION</scope>
</reference>
<evidence type="ECO:0000313" key="10">
    <source>
        <dbReference type="WBParaSite" id="Pan_g16877.t1"/>
    </source>
</evidence>
<dbReference type="SUPFAM" id="SSF49503">
    <property type="entry name" value="Cupredoxins"/>
    <property type="match status" value="3"/>
</dbReference>
<dbReference type="InterPro" id="IPR011707">
    <property type="entry name" value="Cu-oxidase-like_N"/>
</dbReference>
<dbReference type="AlphaFoldDB" id="A0A7E4V6L3"/>
<dbReference type="GO" id="GO:0006826">
    <property type="term" value="P:iron ion transport"/>
    <property type="evidence" value="ECO:0007669"/>
    <property type="project" value="TreeGrafter"/>
</dbReference>
<dbReference type="GO" id="GO:0005886">
    <property type="term" value="C:plasma membrane"/>
    <property type="evidence" value="ECO:0007669"/>
    <property type="project" value="TreeGrafter"/>
</dbReference>
<dbReference type="PANTHER" id="PTHR11709">
    <property type="entry name" value="MULTI-COPPER OXIDASE"/>
    <property type="match status" value="1"/>
</dbReference>
<name>A0A7E4V6L3_PANRE</name>